<dbReference type="EMBL" id="AVOT02015049">
    <property type="protein sequence ID" value="MBW0499028.1"/>
    <property type="molecule type" value="Genomic_DNA"/>
</dbReference>
<comment type="caution">
    <text evidence="2">The sequence shown here is derived from an EMBL/GenBank/DDBJ whole genome shotgun (WGS) entry which is preliminary data.</text>
</comment>
<reference evidence="2" key="1">
    <citation type="submission" date="2021-03" db="EMBL/GenBank/DDBJ databases">
        <title>Draft genome sequence of rust myrtle Austropuccinia psidii MF-1, a brazilian biotype.</title>
        <authorList>
            <person name="Quecine M.C."/>
            <person name="Pachon D.M.R."/>
            <person name="Bonatelli M.L."/>
            <person name="Correr F.H."/>
            <person name="Franceschini L.M."/>
            <person name="Leite T.F."/>
            <person name="Margarido G.R.A."/>
            <person name="Almeida C.A."/>
            <person name="Ferrarezi J.A."/>
            <person name="Labate C.A."/>
        </authorList>
    </citation>
    <scope>NUCLEOTIDE SEQUENCE</scope>
    <source>
        <strain evidence="2">MF-1</strain>
    </source>
</reference>
<accession>A0A9Q3HBA4</accession>
<evidence type="ECO:0008006" key="4">
    <source>
        <dbReference type="Google" id="ProtNLM"/>
    </source>
</evidence>
<keyword evidence="1" id="KW-0732">Signal</keyword>
<dbReference type="AlphaFoldDB" id="A0A9Q3HBA4"/>
<dbReference type="Proteomes" id="UP000765509">
    <property type="component" value="Unassembled WGS sequence"/>
</dbReference>
<evidence type="ECO:0000256" key="1">
    <source>
        <dbReference type="SAM" id="SignalP"/>
    </source>
</evidence>
<gene>
    <name evidence="2" type="ORF">O181_038743</name>
</gene>
<sequence length="152" mass="16972">MAHVLWNANVCLFWFLALVHDPNALHKNPYPCPGSGRFTRKILHWGSLPTIPTIPYACPGSQIFTYKILTLIKVQNYSNKLLSRTASQNLGHLLMQVQAPNASHANAYAWKVANNSNNCLCQGRLLKIHTQILMRVQVPKASHAHLYACTGS</sequence>
<keyword evidence="3" id="KW-1185">Reference proteome</keyword>
<name>A0A9Q3HBA4_9BASI</name>
<protein>
    <recommendedName>
        <fullName evidence="4">Secreted protein</fullName>
    </recommendedName>
</protein>
<evidence type="ECO:0000313" key="3">
    <source>
        <dbReference type="Proteomes" id="UP000765509"/>
    </source>
</evidence>
<feature type="signal peptide" evidence="1">
    <location>
        <begin position="1"/>
        <end position="24"/>
    </location>
</feature>
<feature type="chain" id="PRO_5040378518" description="Secreted protein" evidence="1">
    <location>
        <begin position="25"/>
        <end position="152"/>
    </location>
</feature>
<organism evidence="2 3">
    <name type="scientific">Austropuccinia psidii MF-1</name>
    <dbReference type="NCBI Taxonomy" id="1389203"/>
    <lineage>
        <taxon>Eukaryota</taxon>
        <taxon>Fungi</taxon>
        <taxon>Dikarya</taxon>
        <taxon>Basidiomycota</taxon>
        <taxon>Pucciniomycotina</taxon>
        <taxon>Pucciniomycetes</taxon>
        <taxon>Pucciniales</taxon>
        <taxon>Sphaerophragmiaceae</taxon>
        <taxon>Austropuccinia</taxon>
    </lineage>
</organism>
<proteinExistence type="predicted"/>
<evidence type="ECO:0000313" key="2">
    <source>
        <dbReference type="EMBL" id="MBW0499028.1"/>
    </source>
</evidence>